<gene>
    <name evidence="6" type="ORF">P879_05376</name>
</gene>
<name>A0A8T0D4N1_9TREM</name>
<proteinExistence type="inferred from homology"/>
<dbReference type="Proteomes" id="UP000699462">
    <property type="component" value="Unassembled WGS sequence"/>
</dbReference>
<keyword evidence="4" id="KW-0804">Transcription</keyword>
<evidence type="ECO:0000313" key="6">
    <source>
        <dbReference type="EMBL" id="KAF8561698.1"/>
    </source>
</evidence>
<protein>
    <submittedName>
        <fullName evidence="6">Mediator of RNA polymerase II transcription subunit 17</fullName>
    </submittedName>
</protein>
<evidence type="ECO:0000256" key="3">
    <source>
        <dbReference type="ARBA" id="ARBA00023015"/>
    </source>
</evidence>
<reference evidence="6 7" key="1">
    <citation type="submission" date="2019-07" db="EMBL/GenBank/DDBJ databases">
        <title>Annotation for the trematode Paragonimus westermani.</title>
        <authorList>
            <person name="Choi Y.-J."/>
        </authorList>
    </citation>
    <scope>NUCLEOTIDE SEQUENCE [LARGE SCALE GENOMIC DNA]</scope>
    <source>
        <strain evidence="6">180907_Pwestermani</strain>
    </source>
</reference>
<keyword evidence="5" id="KW-0539">Nucleus</keyword>
<dbReference type="GO" id="GO:0003712">
    <property type="term" value="F:transcription coregulator activity"/>
    <property type="evidence" value="ECO:0007669"/>
    <property type="project" value="InterPro"/>
</dbReference>
<evidence type="ECO:0000256" key="5">
    <source>
        <dbReference type="ARBA" id="ARBA00023242"/>
    </source>
</evidence>
<evidence type="ECO:0000256" key="1">
    <source>
        <dbReference type="ARBA" id="ARBA00004123"/>
    </source>
</evidence>
<dbReference type="PANTHER" id="PTHR13114:SF7">
    <property type="entry name" value="MEDIATOR OF RNA POLYMERASE II TRANSCRIPTION SUBUNIT 17"/>
    <property type="match status" value="1"/>
</dbReference>
<comment type="caution">
    <text evidence="6">The sequence shown here is derived from an EMBL/GenBank/DDBJ whole genome shotgun (WGS) entry which is preliminary data.</text>
</comment>
<accession>A0A8T0D4N1</accession>
<dbReference type="AlphaFoldDB" id="A0A8T0D4N1"/>
<dbReference type="InterPro" id="IPR019313">
    <property type="entry name" value="Mediator_Med17"/>
</dbReference>
<sequence length="869" mass="95265">MLIALIRLSDVHQQTSTQLLNAFLSFLKHWLYLFQLLQMPGPYPQQPIPVEALSEYDVQEILLDGREVLEKPPTPAEHFQRILNRIDFNKSYNEDANCEKGESDNKLSERTSLKMWNSVREATRMALTEINAFVDILAVIKEEKYLSVFPVASDPPDQNLALYLAGKKRALSTASDILLKGTERLRRRHSELADARSRAAISDRKKTNSSSDSFHKTLMQLRQEWRLKLHQNSILGDASLRSIGSRFRESGNFEIRESDLVACQKPPSGDSSDIEPSGGVEVVFSRSVEALLNNAQGPSVLSVTIHETGIEMGPVPLWDHVFKSEMSNGDRDSCSVSSHSTREKLSQRERLVRVQRLLACREILFTLACEASGYKGHTNLTSSSISFATQDRIITNLFPGVQLTIGLNTKPPVSELSGLDLDEWIATGVGKTSSDKGRTTCELMNAPTRTYRRWDGYSLGLQLNRLLAAQHRAAWPNLASLPQSACAPVQVPFRYRAAGAHALPALHFNPSGCESSGFSIAIASVAGFAGPATAAWSAQNAVNRSATTVGSVTDRSDAALIVSQRLPPVSITQDRLALFTEWGGAVHGSASTTGPAGGLSGIPNPFDDSIPGTAGVASVEHMLSRKRADDSAIQSVVGSGACLLDRTVAICKHYYLREKLSELLSDFARTAPVRFVVHWDAVNSALLTSARICSYAVNYDAYKSWLGISVSHTGVTVHYPDPPRSCYIGTDWPRLLALLTNHLVHTQMHFLDVLVTKILGWTRLGGNPLSGIANPTETGDGPVTVRMFASPSGKKFVCFRAEASTGIRLFVSDPPACNGFERESHYSLAEDKRASHMFERLHFREVRLQSVMGGSHDVARVEAVMTALT</sequence>
<dbReference type="GO" id="GO:0070847">
    <property type="term" value="C:core mediator complex"/>
    <property type="evidence" value="ECO:0007669"/>
    <property type="project" value="TreeGrafter"/>
</dbReference>
<organism evidence="6 7">
    <name type="scientific">Paragonimus westermani</name>
    <dbReference type="NCBI Taxonomy" id="34504"/>
    <lineage>
        <taxon>Eukaryota</taxon>
        <taxon>Metazoa</taxon>
        <taxon>Spiralia</taxon>
        <taxon>Lophotrochozoa</taxon>
        <taxon>Platyhelminthes</taxon>
        <taxon>Trematoda</taxon>
        <taxon>Digenea</taxon>
        <taxon>Plagiorchiida</taxon>
        <taxon>Troglotremata</taxon>
        <taxon>Troglotrematidae</taxon>
        <taxon>Paragonimus</taxon>
    </lineage>
</organism>
<dbReference type="GO" id="GO:0006357">
    <property type="term" value="P:regulation of transcription by RNA polymerase II"/>
    <property type="evidence" value="ECO:0007669"/>
    <property type="project" value="InterPro"/>
</dbReference>
<evidence type="ECO:0000256" key="2">
    <source>
        <dbReference type="ARBA" id="ARBA00005635"/>
    </source>
</evidence>
<evidence type="ECO:0000313" key="7">
    <source>
        <dbReference type="Proteomes" id="UP000699462"/>
    </source>
</evidence>
<dbReference type="OrthoDB" id="10058398at2759"/>
<dbReference type="PANTHER" id="PTHR13114">
    <property type="entry name" value="MEDIATOR OF RNA POLYMERASE II TRANSCRIPTION SUBUNIT 17"/>
    <property type="match status" value="1"/>
</dbReference>
<dbReference type="GO" id="GO:0016592">
    <property type="term" value="C:mediator complex"/>
    <property type="evidence" value="ECO:0007669"/>
    <property type="project" value="InterPro"/>
</dbReference>
<evidence type="ECO:0000256" key="4">
    <source>
        <dbReference type="ARBA" id="ARBA00023163"/>
    </source>
</evidence>
<keyword evidence="3" id="KW-0805">Transcription regulation</keyword>
<dbReference type="EMBL" id="JTDF01021554">
    <property type="protein sequence ID" value="KAF8561698.1"/>
    <property type="molecule type" value="Genomic_DNA"/>
</dbReference>
<comment type="similarity">
    <text evidence="2">Belongs to the Mediator complex subunit 17 family.</text>
</comment>
<comment type="subcellular location">
    <subcellularLocation>
        <location evidence="1">Nucleus</location>
    </subcellularLocation>
</comment>
<keyword evidence="7" id="KW-1185">Reference proteome</keyword>